<keyword evidence="2" id="KW-1185">Reference proteome</keyword>
<keyword evidence="1" id="KW-0449">Lipoprotein</keyword>
<accession>A0ABQ0QKB6</accession>
<proteinExistence type="predicted"/>
<dbReference type="CDD" id="cd22268">
    <property type="entry name" value="DPBB_RlpA-like"/>
    <property type="match status" value="1"/>
</dbReference>
<reference evidence="1" key="1">
    <citation type="submission" date="2013-04" db="EMBL/GenBank/DDBJ databases">
        <title>The genome sequencing project of 58 acetic acid bacteria.</title>
        <authorList>
            <person name="Okamoto-Kainuma A."/>
            <person name="Ishikawa M."/>
            <person name="Umino S."/>
            <person name="Koizumi Y."/>
            <person name="Shiwa Y."/>
            <person name="Yoshikawa H."/>
            <person name="Matsutani M."/>
            <person name="Matsushita K."/>
        </authorList>
    </citation>
    <scope>NUCLEOTIDE SEQUENCE</scope>
    <source>
        <strain evidence="1">NBRC 106556</strain>
    </source>
</reference>
<dbReference type="Gene3D" id="2.40.40.10">
    <property type="entry name" value="RlpA-like domain"/>
    <property type="match status" value="1"/>
</dbReference>
<dbReference type="RefSeq" id="WP_068170853.1">
    <property type="nucleotide sequence ID" value="NZ_BAQB01000022.1"/>
</dbReference>
<evidence type="ECO:0000313" key="1">
    <source>
        <dbReference type="EMBL" id="GBR47882.1"/>
    </source>
</evidence>
<dbReference type="EMBL" id="BAQB01000022">
    <property type="protein sequence ID" value="GBR47882.1"/>
    <property type="molecule type" value="Genomic_DNA"/>
</dbReference>
<name>A0ABQ0QKB6_9PROT</name>
<comment type="caution">
    <text evidence="1">The sequence shown here is derived from an EMBL/GenBank/DDBJ whole genome shotgun (WGS) entry which is preliminary data.</text>
</comment>
<gene>
    <name evidence="1" type="ORF">AA106556_1609</name>
</gene>
<protein>
    <submittedName>
        <fullName evidence="1">Lipoprotein</fullName>
    </submittedName>
</protein>
<sequence>MRLKFWCVALSGLMMVGCHREAPPKLGVVAHPHYVLSAPWLVGGHWFYPSERYDVQETGLATIQSSEPSGGVTEDGEVWRADGMTGAMPDVQLPILVTVRNLVNGRSVRVRINDRGPARIGRLMSVTPRVASLLAMQGDTPVSVTEDETGTHALDAALGGPTLEVQAAPLAGVRAESLDGKGEGRMYGSAIGGSAATAPFVMEDLPQQWVQSSVGPTALFVEIGRFQSQNAARMVVRRCGGNVLDRPVRDGLVWNVRSGPYATLQSADAALDQTLSCGVEGARIVIE</sequence>
<dbReference type="PANTHER" id="PTHR34183:SF1">
    <property type="entry name" value="ENDOLYTIC PEPTIDOGLYCAN TRANSGLYCOSYLASE RLPA"/>
    <property type="match status" value="1"/>
</dbReference>
<organism evidence="1 2">
    <name type="scientific">Neokomagataea tanensis NBRC 106556</name>
    <dbReference type="NCBI Taxonomy" id="1223519"/>
    <lineage>
        <taxon>Bacteria</taxon>
        <taxon>Pseudomonadati</taxon>
        <taxon>Pseudomonadota</taxon>
        <taxon>Alphaproteobacteria</taxon>
        <taxon>Acetobacterales</taxon>
        <taxon>Acetobacteraceae</taxon>
        <taxon>Neokomagataea</taxon>
    </lineage>
</organism>
<dbReference type="PANTHER" id="PTHR34183">
    <property type="entry name" value="ENDOLYTIC PEPTIDOGLYCAN TRANSGLYCOSYLASE RLPA"/>
    <property type="match status" value="1"/>
</dbReference>
<dbReference type="Proteomes" id="UP001062443">
    <property type="component" value="Unassembled WGS sequence"/>
</dbReference>
<dbReference type="PROSITE" id="PS51257">
    <property type="entry name" value="PROKAR_LIPOPROTEIN"/>
    <property type="match status" value="1"/>
</dbReference>
<dbReference type="InterPro" id="IPR036908">
    <property type="entry name" value="RlpA-like_sf"/>
</dbReference>
<evidence type="ECO:0000313" key="2">
    <source>
        <dbReference type="Proteomes" id="UP001062443"/>
    </source>
</evidence>